<dbReference type="KEGG" id="psoj:PHYSODRAFT_301665"/>
<dbReference type="GeneID" id="20642053"/>
<dbReference type="RefSeq" id="XP_009528632.1">
    <property type="nucleotide sequence ID" value="XM_009530337.1"/>
</dbReference>
<dbReference type="EMBL" id="JH159155">
    <property type="protein sequence ID" value="EGZ14883.1"/>
    <property type="molecule type" value="Genomic_DNA"/>
</dbReference>
<accession>G4ZKW5</accession>
<proteinExistence type="predicted"/>
<sequence length="672" mass="72691">MDSPPSEEKIKLDQAVNAGPNNGSGNQLRIDFSVVKILAVALFIVGVTGLVLAFFSGNGASFFSVEVGEINDVERKELLDKYNSRMSNFMSAVNKAIEVAVEPLVAVVLLCLGAKWFTKSETGFWLGVAPTLAEAALGVLICNRPTSVNVQLVPGRTHLWIVAEDLAVTVPTYDSSAWNPSLIERALNNSALNTILRTRYTPVKNVRFTCENHAESLLPIVGALVEPPQVVFGYPESTWLLDALPTAIEPKETFELPVRGDVSDMDFAFSAQLETAQLMYITALMELFDNLGDLWGLTSSGCWNATYESEYDEDLTVGELMAFAGDKFIPAASMMLHDLLGKAANIVVGEVGAAYHIHELADSLTYTSFTLTFRPEHEAMDFESGCALFLSSLGKRISDKHFNLTVVGDEPNIVASELRTTYSLTIGVFNWTSEDLAAAFEAGCADEFSNCYGVRLSTDSLKQQSKILLASESSITDSLHGSIDLGVMFPGNLVLFSYGNMEAGDYLTTVDPLSCSFQADSYINNTVANHLFAEESLQMSYTAGFHFLFKAAVLHTISSNDGRWVPDFIGNINVFVTQVSIPFINCIISVVGCSALLALSIAVVVTTKRGKSVIESNSSVPVLAGAMSDTGKFPRLLLNLSLELPATEGAQARLVGLDEVEIAAAEFVEKKP</sequence>
<organism evidence="2 3">
    <name type="scientific">Phytophthora sojae (strain P6497)</name>
    <name type="common">Soybean stem and root rot agent</name>
    <name type="synonym">Phytophthora megasperma f. sp. glycines</name>
    <dbReference type="NCBI Taxonomy" id="1094619"/>
    <lineage>
        <taxon>Eukaryota</taxon>
        <taxon>Sar</taxon>
        <taxon>Stramenopiles</taxon>
        <taxon>Oomycota</taxon>
        <taxon>Peronosporomycetes</taxon>
        <taxon>Peronosporales</taxon>
        <taxon>Peronosporaceae</taxon>
        <taxon>Phytophthora</taxon>
    </lineage>
</organism>
<keyword evidence="1" id="KW-0812">Transmembrane</keyword>
<dbReference type="Proteomes" id="UP000002640">
    <property type="component" value="Unassembled WGS sequence"/>
</dbReference>
<dbReference type="InParanoid" id="G4ZKW5"/>
<keyword evidence="1" id="KW-1133">Transmembrane helix</keyword>
<feature type="transmembrane region" description="Helical" evidence="1">
    <location>
        <begin position="581"/>
        <end position="605"/>
    </location>
</feature>
<dbReference type="AlphaFoldDB" id="G4ZKW5"/>
<reference evidence="2 3" key="1">
    <citation type="journal article" date="2006" name="Science">
        <title>Phytophthora genome sequences uncover evolutionary origins and mechanisms of pathogenesis.</title>
        <authorList>
            <person name="Tyler B.M."/>
            <person name="Tripathy S."/>
            <person name="Zhang X."/>
            <person name="Dehal P."/>
            <person name="Jiang R.H."/>
            <person name="Aerts A."/>
            <person name="Arredondo F.D."/>
            <person name="Baxter L."/>
            <person name="Bensasson D."/>
            <person name="Beynon J.L."/>
            <person name="Chapman J."/>
            <person name="Damasceno C.M."/>
            <person name="Dorrance A.E."/>
            <person name="Dou D."/>
            <person name="Dickerman A.W."/>
            <person name="Dubchak I.L."/>
            <person name="Garbelotto M."/>
            <person name="Gijzen M."/>
            <person name="Gordon S.G."/>
            <person name="Govers F."/>
            <person name="Grunwald N.J."/>
            <person name="Huang W."/>
            <person name="Ivors K.L."/>
            <person name="Jones R.W."/>
            <person name="Kamoun S."/>
            <person name="Krampis K."/>
            <person name="Lamour K.H."/>
            <person name="Lee M.K."/>
            <person name="McDonald W.H."/>
            <person name="Medina M."/>
            <person name="Meijer H.J."/>
            <person name="Nordberg E.K."/>
            <person name="Maclean D.J."/>
            <person name="Ospina-Giraldo M.D."/>
            <person name="Morris P.F."/>
            <person name="Phuntumart V."/>
            <person name="Putnam N.H."/>
            <person name="Rash S."/>
            <person name="Rose J.K."/>
            <person name="Sakihama Y."/>
            <person name="Salamov A.A."/>
            <person name="Savidor A."/>
            <person name="Scheuring C.F."/>
            <person name="Smith B.M."/>
            <person name="Sobral B.W."/>
            <person name="Terry A."/>
            <person name="Torto-Alalibo T.A."/>
            <person name="Win J."/>
            <person name="Xu Z."/>
            <person name="Zhang H."/>
            <person name="Grigoriev I.V."/>
            <person name="Rokhsar D.S."/>
            <person name="Boore J.L."/>
        </authorList>
    </citation>
    <scope>NUCLEOTIDE SEQUENCE [LARGE SCALE GENOMIC DNA]</scope>
    <source>
        <strain evidence="2 3">P6497</strain>
    </source>
</reference>
<feature type="transmembrane region" description="Helical" evidence="1">
    <location>
        <begin position="34"/>
        <end position="55"/>
    </location>
</feature>
<evidence type="ECO:0008006" key="4">
    <source>
        <dbReference type="Google" id="ProtNLM"/>
    </source>
</evidence>
<name>G4ZKW5_PHYSP</name>
<protein>
    <recommendedName>
        <fullName evidence="4">Transmembrane protein</fullName>
    </recommendedName>
</protein>
<evidence type="ECO:0000256" key="1">
    <source>
        <dbReference type="SAM" id="Phobius"/>
    </source>
</evidence>
<keyword evidence="1" id="KW-0472">Membrane</keyword>
<evidence type="ECO:0000313" key="2">
    <source>
        <dbReference type="EMBL" id="EGZ14883.1"/>
    </source>
</evidence>
<gene>
    <name evidence="2" type="ORF">PHYSODRAFT_301665</name>
</gene>
<keyword evidence="3" id="KW-1185">Reference proteome</keyword>
<evidence type="ECO:0000313" key="3">
    <source>
        <dbReference type="Proteomes" id="UP000002640"/>
    </source>
</evidence>